<dbReference type="GO" id="GO:0009244">
    <property type="term" value="P:lipopolysaccharide core region biosynthetic process"/>
    <property type="evidence" value="ECO:0007669"/>
    <property type="project" value="TreeGrafter"/>
</dbReference>
<organism evidence="3 4">
    <name type="scientific">Gloeothece verrucosa (strain PCC 7822)</name>
    <name type="common">Cyanothece sp. (strain PCC 7822)</name>
    <dbReference type="NCBI Taxonomy" id="497965"/>
    <lineage>
        <taxon>Bacteria</taxon>
        <taxon>Bacillati</taxon>
        <taxon>Cyanobacteriota</taxon>
        <taxon>Cyanophyceae</taxon>
        <taxon>Oscillatoriophycideae</taxon>
        <taxon>Chroococcales</taxon>
        <taxon>Aphanothecaceae</taxon>
        <taxon>Gloeothece</taxon>
        <taxon>Gloeothece verrucosa</taxon>
    </lineage>
</organism>
<evidence type="ECO:0000256" key="1">
    <source>
        <dbReference type="ARBA" id="ARBA00022676"/>
    </source>
</evidence>
<dbReference type="OrthoDB" id="9797795at2"/>
<dbReference type="KEGG" id="cyj:Cyan7822_2662"/>
<evidence type="ECO:0000256" key="2">
    <source>
        <dbReference type="ARBA" id="ARBA00022679"/>
    </source>
</evidence>
<dbReference type="Pfam" id="PF01075">
    <property type="entry name" value="Glyco_transf_9"/>
    <property type="match status" value="1"/>
</dbReference>
<accession>E0UJZ4</accession>
<gene>
    <name evidence="3" type="ordered locus">Cyan7822_2662</name>
</gene>
<dbReference type="InterPro" id="IPR051199">
    <property type="entry name" value="LPS_LOS_Heptosyltrfase"/>
</dbReference>
<dbReference type="HOGENOM" id="CLU_038371_0_0_3"/>
<reference evidence="4" key="1">
    <citation type="journal article" date="2011" name="MBio">
        <title>Novel metabolic attributes of the genus Cyanothece, comprising a group of unicellular nitrogen-fixing Cyanobacteria.</title>
        <authorList>
            <person name="Bandyopadhyay A."/>
            <person name="Elvitigala T."/>
            <person name="Welsh E."/>
            <person name="Stockel J."/>
            <person name="Liberton M."/>
            <person name="Min H."/>
            <person name="Sherman L.A."/>
            <person name="Pakrasi H.B."/>
        </authorList>
    </citation>
    <scope>NUCLEOTIDE SEQUENCE [LARGE SCALE GENOMIC DNA]</scope>
    <source>
        <strain evidence="4">PCC 7822</strain>
    </source>
</reference>
<evidence type="ECO:0000313" key="4">
    <source>
        <dbReference type="Proteomes" id="UP000008206"/>
    </source>
</evidence>
<dbReference type="GO" id="GO:0008713">
    <property type="term" value="F:ADP-heptose-lipopolysaccharide heptosyltransferase activity"/>
    <property type="evidence" value="ECO:0007669"/>
    <property type="project" value="TreeGrafter"/>
</dbReference>
<dbReference type="EMBL" id="CP002198">
    <property type="protein sequence ID" value="ADN14630.1"/>
    <property type="molecule type" value="Genomic_DNA"/>
</dbReference>
<dbReference type="PANTHER" id="PTHR30160">
    <property type="entry name" value="TETRAACYLDISACCHARIDE 4'-KINASE-RELATED"/>
    <property type="match status" value="1"/>
</dbReference>
<name>E0UJZ4_GLOV7</name>
<dbReference type="RefSeq" id="WP_013322735.1">
    <property type="nucleotide sequence ID" value="NC_014501.1"/>
</dbReference>
<dbReference type="PANTHER" id="PTHR30160:SF7">
    <property type="entry name" value="ADP-HEPTOSE--LPS HEPTOSYLTRANSFERASE 2"/>
    <property type="match status" value="1"/>
</dbReference>
<dbReference type="SUPFAM" id="SSF53756">
    <property type="entry name" value="UDP-Glycosyltransferase/glycogen phosphorylase"/>
    <property type="match status" value="1"/>
</dbReference>
<dbReference type="Proteomes" id="UP000008206">
    <property type="component" value="Chromosome"/>
</dbReference>
<sequence>MRILALVPGGIGDQILFFPTLEDLKQKYPNSTLDVIVEPRAKSAYRICPYVHEVLLFDFKDRNGLADYLNLLGVIRDREYDVAISLPQRWTIGLLLWLNGIPVRVGYKTNTSVRKEFRTPIFLTNAVPLKTEQYAAYMYHDLLQGLDIQTPTPPLKVTLPKDDIDWAEAEQKRLEIKDTGYIIIHGGSSTSAAIKGVDKNYPLPQWQKIVDEILAKQPDLPIVLLQGPEDPQWVKQLLEGHPNLKVTKPTDVGKLAAIIAGANLMLCTDSPPMHLSVAVGTYTIALFGPTVAEKLLPPDPTRYIGIQSKSGNLADIKPETILEAMWRG</sequence>
<dbReference type="CAZy" id="GT9">
    <property type="family name" value="Glycosyltransferase Family 9"/>
</dbReference>
<dbReference type="eggNOG" id="COG0859">
    <property type="taxonomic scope" value="Bacteria"/>
</dbReference>
<dbReference type="GO" id="GO:0005829">
    <property type="term" value="C:cytosol"/>
    <property type="evidence" value="ECO:0007669"/>
    <property type="project" value="TreeGrafter"/>
</dbReference>
<dbReference type="InterPro" id="IPR002201">
    <property type="entry name" value="Glyco_trans_9"/>
</dbReference>
<protein>
    <submittedName>
        <fullName evidence="3">Glycosyl transferase family 9</fullName>
    </submittedName>
</protein>
<evidence type="ECO:0000313" key="3">
    <source>
        <dbReference type="EMBL" id="ADN14630.1"/>
    </source>
</evidence>
<proteinExistence type="predicted"/>
<keyword evidence="1" id="KW-0328">Glycosyltransferase</keyword>
<dbReference type="STRING" id="497965.Cyan7822_2662"/>
<dbReference type="Gene3D" id="3.40.50.2000">
    <property type="entry name" value="Glycogen Phosphorylase B"/>
    <property type="match status" value="2"/>
</dbReference>
<keyword evidence="4" id="KW-1185">Reference proteome</keyword>
<keyword evidence="2 3" id="KW-0808">Transferase</keyword>
<dbReference type="CDD" id="cd03789">
    <property type="entry name" value="GT9_LPS_heptosyltransferase"/>
    <property type="match status" value="1"/>
</dbReference>
<dbReference type="AlphaFoldDB" id="E0UJZ4"/>